<keyword evidence="4 7" id="KW-0645">Protease</keyword>
<dbReference type="PROSITE" id="PS00137">
    <property type="entry name" value="SUBTILASE_HIS"/>
    <property type="match status" value="1"/>
</dbReference>
<dbReference type="PROSITE" id="PS51892">
    <property type="entry name" value="SUBTILASE"/>
    <property type="match status" value="1"/>
</dbReference>
<protein>
    <submittedName>
        <fullName evidence="10">Subtilase family protein</fullName>
    </submittedName>
</protein>
<dbReference type="InterPro" id="IPR023827">
    <property type="entry name" value="Peptidase_S8_Asp-AS"/>
</dbReference>
<keyword evidence="6 7" id="KW-0720">Serine protease</keyword>
<dbReference type="AlphaFoldDB" id="A0A1T4N7A9"/>
<feature type="active site" description="Charge relay system" evidence="7">
    <location>
        <position position="137"/>
    </location>
</feature>
<comment type="subcellular location">
    <subcellularLocation>
        <location evidence="1">Secreted</location>
    </subcellularLocation>
</comment>
<dbReference type="InterPro" id="IPR034084">
    <property type="entry name" value="Thermitase-like_dom"/>
</dbReference>
<dbReference type="InterPro" id="IPR036852">
    <property type="entry name" value="Peptidase_S8/S53_dom_sf"/>
</dbReference>
<dbReference type="STRING" id="142842.SAMN02745118_01724"/>
<evidence type="ECO:0000256" key="7">
    <source>
        <dbReference type="PROSITE-ProRule" id="PRU01240"/>
    </source>
</evidence>
<dbReference type="PROSITE" id="PS00138">
    <property type="entry name" value="SUBTILASE_SER"/>
    <property type="match status" value="1"/>
</dbReference>
<accession>A0A1T4N7A9</accession>
<sequence>MLLTDSIDFTNNLSTKQIIIKFKDASQKNLEMIKQKYNISKYKRVFPDTKNKQLAAKLGLNNYYRIYIKDQNMKKELLKDLNQELIIENAEPNVVAHSTLIPNDDCYCTQWGPKHIEAAKGWSLETGKENITIAVLDTGISLNHPDLKPNLVQGYDMVDITPDEFITSPGWELTGDYLDRDFLPIDEVGHGTHVAGIIAAVGNNAEGIAGVTWHCRVMPVKVLTKYKNITTGQVTGIGLFDDISAGVIQATDAGADIINLSLGSLNKSLILEDAINYTLNQDVTIIAAMGNENIEEPSYPAAFPGVIAVGSINKNDQLSDFSNSGDHIDLVAPGEDIMSSYLNNGYKKLSGTSMAAPHVAGLVGLIKSINPSLSNNQIQNILFKTATDLGKKGFDKFYGWGKINIFEALKLVLKYPDGTLIKDNNSSIYIIEDGKLHHIPTSNIFYYNKYNPNQIIEVSSEQLALYPLEKKKLFPPGTLIKTKNSSQVYFIEGRKKRRILSAKLFAELGFKTKNIITVTKYEFNLHSTDPPIKESFPHLNGTLLKGNGPAIYVIENGMKRYIPSLNIFNTLYRSQNIIKVPDEIINKYQDGPIKLFKDGTLIRSNPNQIYIFYNYSKHLIPNFDVFNAFKFKYKNIIKVSKNELELIPTGPPLI</sequence>
<reference evidence="11" key="1">
    <citation type="submission" date="2017-02" db="EMBL/GenBank/DDBJ databases">
        <authorList>
            <person name="Varghese N."/>
            <person name="Submissions S."/>
        </authorList>
    </citation>
    <scope>NUCLEOTIDE SEQUENCE [LARGE SCALE GENOMIC DNA]</scope>
    <source>
        <strain evidence="11">ATCC BAA-73</strain>
    </source>
</reference>
<dbReference type="SUPFAM" id="SSF52743">
    <property type="entry name" value="Subtilisin-like"/>
    <property type="match status" value="1"/>
</dbReference>
<dbReference type="PRINTS" id="PR00723">
    <property type="entry name" value="SUBTILISIN"/>
</dbReference>
<name>A0A1T4N7A9_9FIRM</name>
<evidence type="ECO:0000259" key="9">
    <source>
        <dbReference type="Pfam" id="PF00082"/>
    </source>
</evidence>
<keyword evidence="11" id="KW-1185">Reference proteome</keyword>
<dbReference type="Pfam" id="PF00082">
    <property type="entry name" value="Peptidase_S8"/>
    <property type="match status" value="1"/>
</dbReference>
<keyword evidence="5 7" id="KW-0378">Hydrolase</keyword>
<feature type="domain" description="Peptidase S8/S53" evidence="9">
    <location>
        <begin position="129"/>
        <end position="401"/>
    </location>
</feature>
<evidence type="ECO:0000313" key="10">
    <source>
        <dbReference type="EMBL" id="SJZ75092.1"/>
    </source>
</evidence>
<dbReference type="EMBL" id="FUWM01000013">
    <property type="protein sequence ID" value="SJZ75092.1"/>
    <property type="molecule type" value="Genomic_DNA"/>
</dbReference>
<dbReference type="GO" id="GO:0004252">
    <property type="term" value="F:serine-type endopeptidase activity"/>
    <property type="evidence" value="ECO:0007669"/>
    <property type="project" value="UniProtKB-UniRule"/>
</dbReference>
<dbReference type="Proteomes" id="UP000190625">
    <property type="component" value="Unassembled WGS sequence"/>
</dbReference>
<evidence type="ECO:0000256" key="8">
    <source>
        <dbReference type="RuleBase" id="RU003355"/>
    </source>
</evidence>
<feature type="active site" description="Charge relay system" evidence="7">
    <location>
        <position position="190"/>
    </location>
</feature>
<proteinExistence type="inferred from homology"/>
<dbReference type="InterPro" id="IPR022398">
    <property type="entry name" value="Peptidase_S8_His-AS"/>
</dbReference>
<dbReference type="InterPro" id="IPR015500">
    <property type="entry name" value="Peptidase_S8_subtilisin-rel"/>
</dbReference>
<dbReference type="RefSeq" id="WP_078810188.1">
    <property type="nucleotide sequence ID" value="NZ_FUWM01000013.1"/>
</dbReference>
<dbReference type="InterPro" id="IPR023828">
    <property type="entry name" value="Peptidase_S8_Ser-AS"/>
</dbReference>
<feature type="active site" description="Charge relay system" evidence="7">
    <location>
        <position position="353"/>
    </location>
</feature>
<keyword evidence="3" id="KW-0964">Secreted</keyword>
<dbReference type="InterPro" id="IPR000209">
    <property type="entry name" value="Peptidase_S8/S53_dom"/>
</dbReference>
<dbReference type="OrthoDB" id="9798386at2"/>
<evidence type="ECO:0000256" key="3">
    <source>
        <dbReference type="ARBA" id="ARBA00022525"/>
    </source>
</evidence>
<dbReference type="CDD" id="cd07484">
    <property type="entry name" value="Peptidases_S8_Thermitase_like"/>
    <property type="match status" value="1"/>
</dbReference>
<dbReference type="PANTHER" id="PTHR43399">
    <property type="entry name" value="SUBTILISIN-RELATED"/>
    <property type="match status" value="1"/>
</dbReference>
<evidence type="ECO:0000313" key="11">
    <source>
        <dbReference type="Proteomes" id="UP000190625"/>
    </source>
</evidence>
<evidence type="ECO:0000256" key="4">
    <source>
        <dbReference type="ARBA" id="ARBA00022670"/>
    </source>
</evidence>
<evidence type="ECO:0000256" key="6">
    <source>
        <dbReference type="ARBA" id="ARBA00022825"/>
    </source>
</evidence>
<dbReference type="PANTHER" id="PTHR43399:SF4">
    <property type="entry name" value="CELL WALL-ASSOCIATED PROTEASE"/>
    <property type="match status" value="1"/>
</dbReference>
<gene>
    <name evidence="10" type="ORF">SAMN02745118_01724</name>
</gene>
<dbReference type="GO" id="GO:0006508">
    <property type="term" value="P:proteolysis"/>
    <property type="evidence" value="ECO:0007669"/>
    <property type="project" value="UniProtKB-KW"/>
</dbReference>
<dbReference type="InterPro" id="IPR051048">
    <property type="entry name" value="Peptidase_S8/S53_subtilisin"/>
</dbReference>
<dbReference type="GO" id="GO:0005576">
    <property type="term" value="C:extracellular region"/>
    <property type="evidence" value="ECO:0007669"/>
    <property type="project" value="UniProtKB-SubCell"/>
</dbReference>
<evidence type="ECO:0000256" key="5">
    <source>
        <dbReference type="ARBA" id="ARBA00022801"/>
    </source>
</evidence>
<organism evidence="10 11">
    <name type="scientific">Selenihalanaerobacter shriftii</name>
    <dbReference type="NCBI Taxonomy" id="142842"/>
    <lineage>
        <taxon>Bacteria</taxon>
        <taxon>Bacillati</taxon>
        <taxon>Bacillota</taxon>
        <taxon>Clostridia</taxon>
        <taxon>Halanaerobiales</taxon>
        <taxon>Halobacteroidaceae</taxon>
        <taxon>Selenihalanaerobacter</taxon>
    </lineage>
</organism>
<dbReference type="Gene3D" id="3.40.50.200">
    <property type="entry name" value="Peptidase S8/S53 domain"/>
    <property type="match status" value="1"/>
</dbReference>
<dbReference type="PROSITE" id="PS00136">
    <property type="entry name" value="SUBTILASE_ASP"/>
    <property type="match status" value="1"/>
</dbReference>
<comment type="similarity">
    <text evidence="2 7 8">Belongs to the peptidase S8 family.</text>
</comment>
<evidence type="ECO:0000256" key="1">
    <source>
        <dbReference type="ARBA" id="ARBA00004613"/>
    </source>
</evidence>
<evidence type="ECO:0000256" key="2">
    <source>
        <dbReference type="ARBA" id="ARBA00011073"/>
    </source>
</evidence>